<dbReference type="EMBL" id="LANW01000001">
    <property type="protein sequence ID" value="KJV66858.1"/>
    <property type="molecule type" value="Genomic_DNA"/>
</dbReference>
<evidence type="ECO:0000313" key="2">
    <source>
        <dbReference type="Proteomes" id="UP000033385"/>
    </source>
</evidence>
<evidence type="ECO:0000313" key="1">
    <source>
        <dbReference type="EMBL" id="KJV66858.1"/>
    </source>
</evidence>
<organism evidence="1 2">
    <name type="scientific">Anaplasma phagocytophilum str. ApNP</name>
    <dbReference type="NCBI Taxonomy" id="1359153"/>
    <lineage>
        <taxon>Bacteria</taxon>
        <taxon>Pseudomonadati</taxon>
        <taxon>Pseudomonadota</taxon>
        <taxon>Alphaproteobacteria</taxon>
        <taxon>Rickettsiales</taxon>
        <taxon>Anaplasmataceae</taxon>
        <taxon>Anaplasma</taxon>
        <taxon>phagocytophilum group</taxon>
    </lineage>
</organism>
<dbReference type="PATRIC" id="fig|1359153.3.peg.410"/>
<accession>A0A0F3NFK7</accession>
<proteinExistence type="predicted"/>
<sequence length="39" mass="4367">MPVTYESLGIPGAYAITLIMQNKTKGMRDSGRVLLERKK</sequence>
<reference evidence="1 2" key="1">
    <citation type="submission" date="2015-01" db="EMBL/GenBank/DDBJ databases">
        <title>Genome Sequencing of Rickettsiales.</title>
        <authorList>
            <person name="Daugherty S.C."/>
            <person name="Su Q."/>
            <person name="Abolude K."/>
            <person name="Beier-Sexton M."/>
            <person name="Carlyon J.A."/>
            <person name="Carter R."/>
            <person name="Day N.P."/>
            <person name="Dumler S.J."/>
            <person name="Dyachenko V."/>
            <person name="Godinez A."/>
            <person name="Kurtti T.J."/>
            <person name="Lichay M."/>
            <person name="Mullins K.E."/>
            <person name="Ott S."/>
            <person name="Pappas-Brown V."/>
            <person name="Paris D.H."/>
            <person name="Patel P."/>
            <person name="Richards A.L."/>
            <person name="Sadzewicz L."/>
            <person name="Sears K."/>
            <person name="Seidman D."/>
            <person name="Sengamalay N."/>
            <person name="Stenos J."/>
            <person name="Tallon L.J."/>
            <person name="Vincent G."/>
            <person name="Fraser C.M."/>
            <person name="Munderloh U."/>
            <person name="Dunning-Hotopp J.C."/>
        </authorList>
    </citation>
    <scope>NUCLEOTIDE SEQUENCE [LARGE SCALE GENOMIC DNA]</scope>
    <source>
        <strain evidence="1 2">ApNP</strain>
    </source>
</reference>
<gene>
    <name evidence="1" type="ORF">APHNP_0397</name>
</gene>
<comment type="caution">
    <text evidence="1">The sequence shown here is derived from an EMBL/GenBank/DDBJ whole genome shotgun (WGS) entry which is preliminary data.</text>
</comment>
<dbReference type="AlphaFoldDB" id="A0A0F3NFK7"/>
<name>A0A0F3NFK7_ANAPH</name>
<dbReference type="Proteomes" id="UP000033385">
    <property type="component" value="Unassembled WGS sequence"/>
</dbReference>
<protein>
    <submittedName>
        <fullName evidence="1">Uncharacterized protein</fullName>
    </submittedName>
</protein>